<gene>
    <name evidence="1" type="ORF">MLD38_033314</name>
</gene>
<dbReference type="EMBL" id="CM042889">
    <property type="protein sequence ID" value="KAI4319752.1"/>
    <property type="molecule type" value="Genomic_DNA"/>
</dbReference>
<keyword evidence="2" id="KW-1185">Reference proteome</keyword>
<organism evidence="1 2">
    <name type="scientific">Melastoma candidum</name>
    <dbReference type="NCBI Taxonomy" id="119954"/>
    <lineage>
        <taxon>Eukaryota</taxon>
        <taxon>Viridiplantae</taxon>
        <taxon>Streptophyta</taxon>
        <taxon>Embryophyta</taxon>
        <taxon>Tracheophyta</taxon>
        <taxon>Spermatophyta</taxon>
        <taxon>Magnoliopsida</taxon>
        <taxon>eudicotyledons</taxon>
        <taxon>Gunneridae</taxon>
        <taxon>Pentapetalae</taxon>
        <taxon>rosids</taxon>
        <taxon>malvids</taxon>
        <taxon>Myrtales</taxon>
        <taxon>Melastomataceae</taxon>
        <taxon>Melastomatoideae</taxon>
        <taxon>Melastomateae</taxon>
        <taxon>Melastoma</taxon>
    </lineage>
</organism>
<sequence>MPAGCFFLNITGFSDSQFPKEKKKKDASGYHVKAVETWPSSSQTPHPLVLLVSSLLPCLPCEPDRQHAFQVQGGQSDGPALWLGLFLFVRVVAEDYRHRIAGFWSVDLRERVVRDKIGSGL</sequence>
<evidence type="ECO:0000313" key="2">
    <source>
        <dbReference type="Proteomes" id="UP001057402"/>
    </source>
</evidence>
<accession>A0ACB9M6D4</accession>
<comment type="caution">
    <text evidence="1">The sequence shown here is derived from an EMBL/GenBank/DDBJ whole genome shotgun (WGS) entry which is preliminary data.</text>
</comment>
<reference evidence="2" key="1">
    <citation type="journal article" date="2023" name="Front. Plant Sci.">
        <title>Chromosomal-level genome assembly of Melastoma candidum provides insights into trichome evolution.</title>
        <authorList>
            <person name="Zhong Y."/>
            <person name="Wu W."/>
            <person name="Sun C."/>
            <person name="Zou P."/>
            <person name="Liu Y."/>
            <person name="Dai S."/>
            <person name="Zhou R."/>
        </authorList>
    </citation>
    <scope>NUCLEOTIDE SEQUENCE [LARGE SCALE GENOMIC DNA]</scope>
</reference>
<proteinExistence type="predicted"/>
<protein>
    <submittedName>
        <fullName evidence="1">Uncharacterized protein</fullName>
    </submittedName>
</protein>
<evidence type="ECO:0000313" key="1">
    <source>
        <dbReference type="EMBL" id="KAI4319752.1"/>
    </source>
</evidence>
<name>A0ACB9M6D4_9MYRT</name>
<dbReference type="Proteomes" id="UP001057402">
    <property type="component" value="Chromosome 10"/>
</dbReference>